<evidence type="ECO:0000313" key="1">
    <source>
        <dbReference type="EMBL" id="MCI26010.1"/>
    </source>
</evidence>
<sequence>GAKDSIWWKDVMGIGRSSEEKWFKLNAGCGVGDGNNIGFWKFKWLRWNGDNLEWFWQWCEELSIDEEQQLHELKDMLHSFSIHPDRPDRWRWLPSSMGYPKALEERCSV</sequence>
<proteinExistence type="predicted"/>
<accession>A0A392QQU6</accession>
<dbReference type="AlphaFoldDB" id="A0A392QQU6"/>
<reference evidence="1 2" key="1">
    <citation type="journal article" date="2018" name="Front. Plant Sci.">
        <title>Red Clover (Trifolium pratense) and Zigzag Clover (T. medium) - A Picture of Genomic Similarities and Differences.</title>
        <authorList>
            <person name="Dluhosova J."/>
            <person name="Istvanek J."/>
            <person name="Nedelnik J."/>
            <person name="Repkova J."/>
        </authorList>
    </citation>
    <scope>NUCLEOTIDE SEQUENCE [LARGE SCALE GENOMIC DNA]</scope>
    <source>
        <strain evidence="2">cv. 10/8</strain>
        <tissue evidence="1">Leaf</tissue>
    </source>
</reference>
<keyword evidence="2" id="KW-1185">Reference proteome</keyword>
<feature type="non-terminal residue" evidence="1">
    <location>
        <position position="1"/>
    </location>
</feature>
<dbReference type="EMBL" id="LXQA010150775">
    <property type="protein sequence ID" value="MCI26010.1"/>
    <property type="molecule type" value="Genomic_DNA"/>
</dbReference>
<comment type="caution">
    <text evidence="1">The sequence shown here is derived from an EMBL/GenBank/DDBJ whole genome shotgun (WGS) entry which is preliminary data.</text>
</comment>
<dbReference type="Proteomes" id="UP000265520">
    <property type="component" value="Unassembled WGS sequence"/>
</dbReference>
<protein>
    <submittedName>
        <fullName evidence="1">Uncharacterized protein</fullName>
    </submittedName>
</protein>
<evidence type="ECO:0000313" key="2">
    <source>
        <dbReference type="Proteomes" id="UP000265520"/>
    </source>
</evidence>
<name>A0A392QQU6_9FABA</name>
<organism evidence="1 2">
    <name type="scientific">Trifolium medium</name>
    <dbReference type="NCBI Taxonomy" id="97028"/>
    <lineage>
        <taxon>Eukaryota</taxon>
        <taxon>Viridiplantae</taxon>
        <taxon>Streptophyta</taxon>
        <taxon>Embryophyta</taxon>
        <taxon>Tracheophyta</taxon>
        <taxon>Spermatophyta</taxon>
        <taxon>Magnoliopsida</taxon>
        <taxon>eudicotyledons</taxon>
        <taxon>Gunneridae</taxon>
        <taxon>Pentapetalae</taxon>
        <taxon>rosids</taxon>
        <taxon>fabids</taxon>
        <taxon>Fabales</taxon>
        <taxon>Fabaceae</taxon>
        <taxon>Papilionoideae</taxon>
        <taxon>50 kb inversion clade</taxon>
        <taxon>NPAAA clade</taxon>
        <taxon>Hologalegina</taxon>
        <taxon>IRL clade</taxon>
        <taxon>Trifolieae</taxon>
        <taxon>Trifolium</taxon>
    </lineage>
</organism>